<dbReference type="RefSeq" id="WP_011829424.1">
    <property type="nucleotide sequence ID" value="NC_008825.1"/>
</dbReference>
<dbReference type="HOGENOM" id="CLU_2012616_0_0_4"/>
<dbReference type="STRING" id="420662.Mpe_A1828"/>
<dbReference type="KEGG" id="mpt:Mpe_A1828"/>
<keyword evidence="2" id="KW-1185">Reference proteome</keyword>
<accession>A2SGU8</accession>
<evidence type="ECO:0000313" key="1">
    <source>
        <dbReference type="EMBL" id="ABM94787.1"/>
    </source>
</evidence>
<proteinExistence type="predicted"/>
<organism evidence="1 2">
    <name type="scientific">Methylibium petroleiphilum (strain ATCC BAA-1232 / LMG 22953 / PM1)</name>
    <dbReference type="NCBI Taxonomy" id="420662"/>
    <lineage>
        <taxon>Bacteria</taxon>
        <taxon>Pseudomonadati</taxon>
        <taxon>Pseudomonadota</taxon>
        <taxon>Betaproteobacteria</taxon>
        <taxon>Burkholderiales</taxon>
        <taxon>Sphaerotilaceae</taxon>
        <taxon>Methylibium</taxon>
    </lineage>
</organism>
<gene>
    <name evidence="1" type="ordered locus">Mpe_A1828</name>
</gene>
<dbReference type="Proteomes" id="UP000000366">
    <property type="component" value="Chromosome"/>
</dbReference>
<evidence type="ECO:0008006" key="3">
    <source>
        <dbReference type="Google" id="ProtNLM"/>
    </source>
</evidence>
<evidence type="ECO:0000313" key="2">
    <source>
        <dbReference type="Proteomes" id="UP000000366"/>
    </source>
</evidence>
<sequence length="123" mass="12573">MTRCAAIATDPLRRRALNGAVLALALALLLPWLQLSALQHGFGHVFHDRAAFAAVQGAPDTGHDETCCATCVAVGAVLACAPFAALPATVLLASVDDVVTVVSPRPAATPSRILRNRGPPSAG</sequence>
<name>A2SGU8_METPP</name>
<reference evidence="1 2" key="1">
    <citation type="journal article" date="2007" name="J. Bacteriol.">
        <title>Whole-genome analysis of the methyl tert-butyl ether-degrading beta-proteobacterium Methylibium petroleiphilum PM1.</title>
        <authorList>
            <person name="Kane S.R."/>
            <person name="Chakicherla A.Y."/>
            <person name="Chain P.S.G."/>
            <person name="Schmidt R."/>
            <person name="Shin M.W."/>
            <person name="Legler T.C."/>
            <person name="Scow K.M."/>
            <person name="Larimer F.W."/>
            <person name="Lucas S.M."/>
            <person name="Richardson P.M."/>
            <person name="Hristova K.R."/>
        </authorList>
    </citation>
    <scope>NUCLEOTIDE SEQUENCE [LARGE SCALE GENOMIC DNA]</scope>
    <source>
        <strain evidence="2">ATCC BAA-1232 / LMG 22953 / PM1</strain>
    </source>
</reference>
<protein>
    <recommendedName>
        <fullName evidence="3">DUF2946 domain-containing protein</fullName>
    </recommendedName>
</protein>
<dbReference type="EMBL" id="CP000555">
    <property type="protein sequence ID" value="ABM94787.1"/>
    <property type="molecule type" value="Genomic_DNA"/>
</dbReference>
<dbReference type="AlphaFoldDB" id="A2SGU8"/>